<sequence length="193" mass="21512">MQLRPKHSVLCQWIPGSPSISFRHADEISLRKSHWPKARRNLTLRIKHAGNLHSGFNSIASQSHSGFNVLGYWHIPGSIREQAKRIPAKYHLANSLWPKAVRNLVLRIKHSRNLHSRFCTTPSQSLRPATFLPSTPSIFPPVIRRTGNMHSANSFAILQEPVDLDVQELQCGPPVELTCEAPGAASGNKSVVL</sequence>
<evidence type="ECO:0000313" key="2">
    <source>
        <dbReference type="Proteomes" id="UP001279734"/>
    </source>
</evidence>
<comment type="caution">
    <text evidence="1">The sequence shown here is derived from an EMBL/GenBank/DDBJ whole genome shotgun (WGS) entry which is preliminary data.</text>
</comment>
<reference evidence="1" key="1">
    <citation type="submission" date="2023-05" db="EMBL/GenBank/DDBJ databases">
        <title>Nepenthes gracilis genome sequencing.</title>
        <authorList>
            <person name="Fukushima K."/>
        </authorList>
    </citation>
    <scope>NUCLEOTIDE SEQUENCE</scope>
    <source>
        <strain evidence="1">SING2019-196</strain>
    </source>
</reference>
<gene>
    <name evidence="1" type="ORF">Nepgr_027217</name>
</gene>
<organism evidence="1 2">
    <name type="scientific">Nepenthes gracilis</name>
    <name type="common">Slender pitcher plant</name>
    <dbReference type="NCBI Taxonomy" id="150966"/>
    <lineage>
        <taxon>Eukaryota</taxon>
        <taxon>Viridiplantae</taxon>
        <taxon>Streptophyta</taxon>
        <taxon>Embryophyta</taxon>
        <taxon>Tracheophyta</taxon>
        <taxon>Spermatophyta</taxon>
        <taxon>Magnoliopsida</taxon>
        <taxon>eudicotyledons</taxon>
        <taxon>Gunneridae</taxon>
        <taxon>Pentapetalae</taxon>
        <taxon>Caryophyllales</taxon>
        <taxon>Nepenthaceae</taxon>
        <taxon>Nepenthes</taxon>
    </lineage>
</organism>
<dbReference type="AlphaFoldDB" id="A0AAD3T9Y0"/>
<accession>A0AAD3T9Y0</accession>
<proteinExistence type="predicted"/>
<dbReference type="Proteomes" id="UP001279734">
    <property type="component" value="Unassembled WGS sequence"/>
</dbReference>
<protein>
    <submittedName>
        <fullName evidence="1">Uncharacterized protein</fullName>
    </submittedName>
</protein>
<name>A0AAD3T9Y0_NEPGR</name>
<keyword evidence="2" id="KW-1185">Reference proteome</keyword>
<dbReference type="EMBL" id="BSYO01000029">
    <property type="protein sequence ID" value="GMH25374.1"/>
    <property type="molecule type" value="Genomic_DNA"/>
</dbReference>
<evidence type="ECO:0000313" key="1">
    <source>
        <dbReference type="EMBL" id="GMH25374.1"/>
    </source>
</evidence>